<organism evidence="2 3">
    <name type="scientific">Phaseolus coccineus</name>
    <name type="common">Scarlet runner bean</name>
    <name type="synonym">Phaseolus multiflorus</name>
    <dbReference type="NCBI Taxonomy" id="3886"/>
    <lineage>
        <taxon>Eukaryota</taxon>
        <taxon>Viridiplantae</taxon>
        <taxon>Streptophyta</taxon>
        <taxon>Embryophyta</taxon>
        <taxon>Tracheophyta</taxon>
        <taxon>Spermatophyta</taxon>
        <taxon>Magnoliopsida</taxon>
        <taxon>eudicotyledons</taxon>
        <taxon>Gunneridae</taxon>
        <taxon>Pentapetalae</taxon>
        <taxon>rosids</taxon>
        <taxon>fabids</taxon>
        <taxon>Fabales</taxon>
        <taxon>Fabaceae</taxon>
        <taxon>Papilionoideae</taxon>
        <taxon>50 kb inversion clade</taxon>
        <taxon>NPAAA clade</taxon>
        <taxon>indigoferoid/millettioid clade</taxon>
        <taxon>Phaseoleae</taxon>
        <taxon>Phaseolus</taxon>
    </lineage>
</organism>
<evidence type="ECO:0000313" key="3">
    <source>
        <dbReference type="Proteomes" id="UP001374584"/>
    </source>
</evidence>
<comment type="caution">
    <text evidence="2">The sequence shown here is derived from an EMBL/GenBank/DDBJ whole genome shotgun (WGS) entry which is preliminary data.</text>
</comment>
<evidence type="ECO:0000256" key="1">
    <source>
        <dbReference type="SAM" id="SignalP"/>
    </source>
</evidence>
<dbReference type="EMBL" id="JAYMYR010000002">
    <property type="protein sequence ID" value="KAK7378402.1"/>
    <property type="molecule type" value="Genomic_DNA"/>
</dbReference>
<keyword evidence="1" id="KW-0732">Signal</keyword>
<evidence type="ECO:0008006" key="4">
    <source>
        <dbReference type="Google" id="ProtNLM"/>
    </source>
</evidence>
<sequence length="196" mass="22431">MQSPNCLAMLRPCPFVVLLCAMDCGLDCHGCVQHLNGLAGLCHFLVVLCAMCGCGLDCHGCVQHRNGAFTKNLESTTPRSFHNNEFEKSGLCHVDHLFAINFAAHLDDHWLVADNRGNMYHFDYNEDLHNPRLTQWWTQLRNFYSLLGDHHILLAYVGASFFQWIVFRSDAGKRATESFRQDRDERALVFNDDFVH</sequence>
<proteinExistence type="predicted"/>
<dbReference type="AlphaFoldDB" id="A0AAN9NT41"/>
<feature type="signal peptide" evidence="1">
    <location>
        <begin position="1"/>
        <end position="21"/>
    </location>
</feature>
<name>A0AAN9NT41_PHACN</name>
<dbReference type="Proteomes" id="UP001374584">
    <property type="component" value="Unassembled WGS sequence"/>
</dbReference>
<protein>
    <recommendedName>
        <fullName evidence="4">Secreted protein</fullName>
    </recommendedName>
</protein>
<gene>
    <name evidence="2" type="ORF">VNO80_03841</name>
</gene>
<evidence type="ECO:0000313" key="2">
    <source>
        <dbReference type="EMBL" id="KAK7378402.1"/>
    </source>
</evidence>
<feature type="chain" id="PRO_5042923938" description="Secreted protein" evidence="1">
    <location>
        <begin position="22"/>
        <end position="196"/>
    </location>
</feature>
<keyword evidence="3" id="KW-1185">Reference proteome</keyword>
<reference evidence="2 3" key="1">
    <citation type="submission" date="2024-01" db="EMBL/GenBank/DDBJ databases">
        <title>The genomes of 5 underutilized Papilionoideae crops provide insights into root nodulation and disease resistanc.</title>
        <authorList>
            <person name="Jiang F."/>
        </authorList>
    </citation>
    <scope>NUCLEOTIDE SEQUENCE [LARGE SCALE GENOMIC DNA]</scope>
    <source>
        <strain evidence="2">JINMINGXINNONG_FW02</strain>
        <tissue evidence="2">Leaves</tissue>
    </source>
</reference>
<accession>A0AAN9NT41</accession>